<proteinExistence type="predicted"/>
<dbReference type="RefSeq" id="WP_187431077.1">
    <property type="nucleotide sequence ID" value="NZ_CP143424.1"/>
</dbReference>
<dbReference type="Gene3D" id="3.50.50.60">
    <property type="entry name" value="FAD/NAD(P)-binding domain"/>
    <property type="match status" value="1"/>
</dbReference>
<dbReference type="InterPro" id="IPR006076">
    <property type="entry name" value="FAD-dep_OxRdtase"/>
</dbReference>
<evidence type="ECO:0000313" key="4">
    <source>
        <dbReference type="Proteomes" id="UP001318682"/>
    </source>
</evidence>
<accession>A0ABZ2C1N7</accession>
<keyword evidence="4" id="KW-1185">Reference proteome</keyword>
<keyword evidence="1" id="KW-0560">Oxidoreductase</keyword>
<dbReference type="Proteomes" id="UP001318682">
    <property type="component" value="Plasmid pROLI127"/>
</dbReference>
<evidence type="ECO:0000256" key="1">
    <source>
        <dbReference type="ARBA" id="ARBA00023002"/>
    </source>
</evidence>
<dbReference type="InterPro" id="IPR036188">
    <property type="entry name" value="FAD/NAD-bd_sf"/>
</dbReference>
<reference evidence="3 4" key="1">
    <citation type="submission" date="2015-07" db="EMBL/GenBank/DDBJ databases">
        <authorList>
            <person name="Voget S."/>
            <person name="Dogs M."/>
            <person name="Brinkhoff T.H."/>
            <person name="Daniel R."/>
        </authorList>
    </citation>
    <scope>NUCLEOTIDE SEQUENCE [LARGE SCALE GENOMIC DNA]</scope>
    <source>
        <strain evidence="3 4">B14</strain>
        <plasmid evidence="3 4">pROLI127</plasmid>
    </source>
</reference>
<reference evidence="3 4" key="2">
    <citation type="submission" date="2024-01" db="EMBL/GenBank/DDBJ databases">
        <title>Roseobacter fucihabitans sp. nov., isolated from the brown alga Fucus spiralis.</title>
        <authorList>
            <person name="Hahnke S."/>
            <person name="Berger M."/>
            <person name="Schlingloff A."/>
            <person name="Athale I."/>
            <person name="Neumann-Schaal M."/>
            <person name="Adenaya A."/>
            <person name="Poehlein A."/>
            <person name="Daniel R."/>
            <person name="Pertersen J."/>
            <person name="Brinkhoff T."/>
        </authorList>
    </citation>
    <scope>NUCLEOTIDE SEQUENCE [LARGE SCALE GENOMIC DNA]</scope>
    <source>
        <strain evidence="3 4">B14</strain>
        <plasmid evidence="3 4">pROLI127</plasmid>
    </source>
</reference>
<keyword evidence="3" id="KW-0614">Plasmid</keyword>
<dbReference type="Gene3D" id="3.30.9.10">
    <property type="entry name" value="D-Amino Acid Oxidase, subunit A, domain 2"/>
    <property type="match status" value="1"/>
</dbReference>
<protein>
    <recommendedName>
        <fullName evidence="2">FAD dependent oxidoreductase domain-containing protein</fullName>
    </recommendedName>
</protein>
<gene>
    <name evidence="3" type="ORF">ROLI_046050</name>
</gene>
<sequence length="381" mass="42612">MGAQDEADIVIVGGGFFGCCLALFLRSVVARVVVIEAAPDIMSRASRVNQARVHTGYHYPRNMLTAVKSMVLHKRFMRDFPEAIITDLCSLYAVAHRNSKVSEQRFFRMFHEIGADITPASPGDQALFDPNQVAGVYECSEYAFDYAILQRQLMSRMDALGMDLRLNTTVQNVSEESQTCVVTLSDGREIRAGTVFNVTYAHVNQVLCEDAFMSVPLKHEIAEIVLVEPPEELTGKAVTLMDGPFFSMLPYPARDLYSLTHVRYTPHLNWRETPGTPPPYDILKNYDGDSKAPLMIADAKRYMPCLAGLKVKDTLFDVKTVLVKNERDDGRPILFHRAQGDSRVISVLGGKIDNIYDLFELVRTTDPCWAEADARHVIGSP</sequence>
<name>A0ABZ2C1N7_9RHOB</name>
<organism evidence="3 4">
    <name type="scientific">Roseobacter fucihabitans</name>
    <dbReference type="NCBI Taxonomy" id="1537242"/>
    <lineage>
        <taxon>Bacteria</taxon>
        <taxon>Pseudomonadati</taxon>
        <taxon>Pseudomonadota</taxon>
        <taxon>Alphaproteobacteria</taxon>
        <taxon>Rhodobacterales</taxon>
        <taxon>Roseobacteraceae</taxon>
        <taxon>Roseobacter</taxon>
    </lineage>
</organism>
<dbReference type="PANTHER" id="PTHR13847">
    <property type="entry name" value="SARCOSINE DEHYDROGENASE-RELATED"/>
    <property type="match status" value="1"/>
</dbReference>
<dbReference type="EMBL" id="CP143424">
    <property type="protein sequence ID" value="WVX51503.1"/>
    <property type="molecule type" value="Genomic_DNA"/>
</dbReference>
<dbReference type="Pfam" id="PF01266">
    <property type="entry name" value="DAO"/>
    <property type="match status" value="1"/>
</dbReference>
<dbReference type="PANTHER" id="PTHR13847:SF287">
    <property type="entry name" value="FAD-DEPENDENT OXIDOREDUCTASE DOMAIN-CONTAINING PROTEIN 1"/>
    <property type="match status" value="1"/>
</dbReference>
<feature type="domain" description="FAD dependent oxidoreductase" evidence="2">
    <location>
        <begin position="8"/>
        <end position="257"/>
    </location>
</feature>
<evidence type="ECO:0000259" key="2">
    <source>
        <dbReference type="Pfam" id="PF01266"/>
    </source>
</evidence>
<dbReference type="SUPFAM" id="SSF51905">
    <property type="entry name" value="FAD/NAD(P)-binding domain"/>
    <property type="match status" value="1"/>
</dbReference>
<evidence type="ECO:0000313" key="3">
    <source>
        <dbReference type="EMBL" id="WVX51503.1"/>
    </source>
</evidence>
<geneLocation type="plasmid" evidence="3 4">
    <name>pROLI127</name>
</geneLocation>